<dbReference type="SUPFAM" id="SSF88659">
    <property type="entry name" value="Sigma3 and sigma4 domains of RNA polymerase sigma factors"/>
    <property type="match status" value="1"/>
</dbReference>
<accession>A0A843QYZ9</accession>
<dbReference type="Proteomes" id="UP000466799">
    <property type="component" value="Unassembled WGS sequence"/>
</dbReference>
<dbReference type="AlphaFoldDB" id="A0A843QYZ9"/>
<protein>
    <submittedName>
        <fullName evidence="1">Sigma-70 family RNA polymerase sigma factor</fullName>
    </submittedName>
</protein>
<organism evidence="1 2">
    <name type="scientific">Limosilactobacillus fermentum</name>
    <name type="common">Lactobacillus fermentum</name>
    <dbReference type="NCBI Taxonomy" id="1613"/>
    <lineage>
        <taxon>Bacteria</taxon>
        <taxon>Bacillati</taxon>
        <taxon>Bacillota</taxon>
        <taxon>Bacilli</taxon>
        <taxon>Lactobacillales</taxon>
        <taxon>Lactobacillaceae</taxon>
        <taxon>Limosilactobacillus</taxon>
    </lineage>
</organism>
<dbReference type="InterPro" id="IPR013324">
    <property type="entry name" value="RNA_pol_sigma_r3/r4-like"/>
</dbReference>
<name>A0A843QYZ9_LIMFE</name>
<evidence type="ECO:0000313" key="1">
    <source>
        <dbReference type="EMBL" id="MPQ35065.1"/>
    </source>
</evidence>
<reference evidence="1 2" key="1">
    <citation type="submission" date="2019-10" db="EMBL/GenBank/DDBJ databases">
        <title>Genome Sequencing and assembly of Lactobacillus fermentum I2, a lactic acid bacteria.</title>
        <authorList>
            <person name="Lopes L.S."/>
            <person name="Persinoti G.F."/>
            <person name="Riano-Pachon D.M."/>
            <person name="Labate C.A."/>
        </authorList>
    </citation>
    <scope>NUCLEOTIDE SEQUENCE [LARGE SCALE GENOMIC DNA]</scope>
    <source>
        <strain evidence="1 2">I2</strain>
    </source>
</reference>
<comment type="caution">
    <text evidence="1">The sequence shown here is derived from an EMBL/GenBank/DDBJ whole genome shotgun (WGS) entry which is preliminary data.</text>
</comment>
<proteinExistence type="predicted"/>
<evidence type="ECO:0000313" key="2">
    <source>
        <dbReference type="Proteomes" id="UP000466799"/>
    </source>
</evidence>
<dbReference type="RefSeq" id="WP_152728510.1">
    <property type="nucleotide sequence ID" value="NZ_WHJL01000022.1"/>
</dbReference>
<sequence>MFKKKLDYEVVSENNDTLVVRIKATGKTTTVTKAVGDIILDVSNNQYNSDHRFERHQDRFFASNPENPNVDPLNEVSDRSSIEVTSTYGNEHLLDLIIEIQDELERQRLIKQLPDALATLTGKQRYVVIRNHCYHIKKKEIAKEMRISAMMVTKHDHIAIAKLRRFYGVTKK</sequence>
<gene>
    <name evidence="1" type="ORF">GC247_03955</name>
</gene>
<dbReference type="EMBL" id="WHJL01000022">
    <property type="protein sequence ID" value="MPQ35065.1"/>
    <property type="molecule type" value="Genomic_DNA"/>
</dbReference>
<dbReference type="Gene3D" id="1.20.140.160">
    <property type="match status" value="1"/>
</dbReference>